<name>A0A2D6M1U7_9ARCH</name>
<comment type="similarity">
    <text evidence="1">Belongs to the HAM1 NTPase family.</text>
</comment>
<dbReference type="CDD" id="cd00515">
    <property type="entry name" value="HAM1"/>
    <property type="match status" value="1"/>
</dbReference>
<evidence type="ECO:0000256" key="1">
    <source>
        <dbReference type="ARBA" id="ARBA00008023"/>
    </source>
</evidence>
<dbReference type="Gene3D" id="3.90.950.10">
    <property type="match status" value="1"/>
</dbReference>
<dbReference type="EMBL" id="NZBU01000012">
    <property type="protein sequence ID" value="MAG22415.1"/>
    <property type="molecule type" value="Genomic_DNA"/>
</dbReference>
<evidence type="ECO:0008006" key="5">
    <source>
        <dbReference type="Google" id="ProtNLM"/>
    </source>
</evidence>
<gene>
    <name evidence="3" type="ORF">CL943_03890</name>
</gene>
<reference evidence="4" key="1">
    <citation type="submission" date="2017-09" db="EMBL/GenBank/DDBJ databases">
        <title>The Reconstruction of 2,631 Draft Metagenome-Assembled Genomes from the Global Oceans.</title>
        <authorList>
            <person name="Tully B.J."/>
            <person name="Graham E.D."/>
            <person name="Heidelberg J.F."/>
        </authorList>
    </citation>
    <scope>NUCLEOTIDE SEQUENCE [LARGE SCALE GENOMIC DNA]</scope>
</reference>
<accession>A0A2D6M1U7</accession>
<dbReference type="InterPro" id="IPR029001">
    <property type="entry name" value="ITPase-like_fam"/>
</dbReference>
<dbReference type="PANTHER" id="PTHR11067">
    <property type="entry name" value="INOSINE TRIPHOSPHATE PYROPHOSPHATASE/HAM1 PROTEIN"/>
    <property type="match status" value="1"/>
</dbReference>
<evidence type="ECO:0000313" key="4">
    <source>
        <dbReference type="Proteomes" id="UP000226592"/>
    </source>
</evidence>
<keyword evidence="2" id="KW-0378">Hydrolase</keyword>
<evidence type="ECO:0000256" key="2">
    <source>
        <dbReference type="ARBA" id="ARBA00022801"/>
    </source>
</evidence>
<dbReference type="InterPro" id="IPR002637">
    <property type="entry name" value="RdgB/HAM1"/>
</dbReference>
<dbReference type="GO" id="GO:0005737">
    <property type="term" value="C:cytoplasm"/>
    <property type="evidence" value="ECO:0007669"/>
    <property type="project" value="TreeGrafter"/>
</dbReference>
<sequence>MALLFVTGNEHKFDEVSAMLKSFDIELHRKSFDFIEPPLPTLKAIALSKAEQAFEKFKVPLIVEDTGIYFKAYNNFPGTEPKRAFNALGHDGLLRLLKGKNREVFFHTVICFYEGQNAKHFFEGKLEGKATTKVIKPNANVMPYEKIFIPKGEKRSLAEIPRSEKNVFSHRAIATHKLGKWLKEKALDDLLDSI</sequence>
<dbReference type="PANTHER" id="PTHR11067:SF9">
    <property type="entry name" value="INOSINE TRIPHOSPHATE PYROPHOSPHATASE"/>
    <property type="match status" value="1"/>
</dbReference>
<dbReference type="GO" id="GO:0009143">
    <property type="term" value="P:nucleoside triphosphate catabolic process"/>
    <property type="evidence" value="ECO:0007669"/>
    <property type="project" value="InterPro"/>
</dbReference>
<dbReference type="SUPFAM" id="SSF52972">
    <property type="entry name" value="ITPase-like"/>
    <property type="match status" value="1"/>
</dbReference>
<dbReference type="Pfam" id="PF01725">
    <property type="entry name" value="Ham1p_like"/>
    <property type="match status" value="1"/>
</dbReference>
<proteinExistence type="inferred from homology"/>
<organism evidence="3 4">
    <name type="scientific">Candidatus Iainarchaeum sp</name>
    <dbReference type="NCBI Taxonomy" id="3101447"/>
    <lineage>
        <taxon>Archaea</taxon>
        <taxon>Candidatus Iainarchaeota</taxon>
        <taxon>Candidatus Iainarchaeia</taxon>
        <taxon>Candidatus Iainarchaeales</taxon>
        <taxon>Candidatus Iainarchaeaceae</taxon>
        <taxon>Candidatus Iainarchaeum</taxon>
    </lineage>
</organism>
<comment type="caution">
    <text evidence="3">The sequence shown here is derived from an EMBL/GenBank/DDBJ whole genome shotgun (WGS) entry which is preliminary data.</text>
</comment>
<protein>
    <recommendedName>
        <fullName evidence="5">Non-canonical purine NTP pyrophosphatase</fullName>
    </recommendedName>
</protein>
<evidence type="ECO:0000313" key="3">
    <source>
        <dbReference type="EMBL" id="MAG22415.1"/>
    </source>
</evidence>
<dbReference type="AlphaFoldDB" id="A0A2D6M1U7"/>
<dbReference type="Proteomes" id="UP000226592">
    <property type="component" value="Unassembled WGS sequence"/>
</dbReference>
<dbReference type="GO" id="GO:0047429">
    <property type="term" value="F:nucleoside triphosphate diphosphatase activity"/>
    <property type="evidence" value="ECO:0007669"/>
    <property type="project" value="InterPro"/>
</dbReference>